<keyword evidence="2" id="KW-0378">Hydrolase</keyword>
<dbReference type="InterPro" id="IPR038969">
    <property type="entry name" value="FEN"/>
</dbReference>
<name>A0A382X8J9_9ZZZZ</name>
<dbReference type="PANTHER" id="PTHR42646">
    <property type="entry name" value="FLAP ENDONUCLEASE XNI"/>
    <property type="match status" value="1"/>
</dbReference>
<dbReference type="GO" id="GO:0017108">
    <property type="term" value="F:5'-flap endonuclease activity"/>
    <property type="evidence" value="ECO:0007669"/>
    <property type="project" value="InterPro"/>
</dbReference>
<dbReference type="InterPro" id="IPR020046">
    <property type="entry name" value="5-3_exonucl_a-hlix_arch_N"/>
</dbReference>
<keyword evidence="1" id="KW-0540">Nuclease</keyword>
<organism evidence="4">
    <name type="scientific">marine metagenome</name>
    <dbReference type="NCBI Taxonomy" id="408172"/>
    <lineage>
        <taxon>unclassified sequences</taxon>
        <taxon>metagenomes</taxon>
        <taxon>ecological metagenomes</taxon>
    </lineage>
</organism>
<dbReference type="GO" id="GO:0003677">
    <property type="term" value="F:DNA binding"/>
    <property type="evidence" value="ECO:0007669"/>
    <property type="project" value="InterPro"/>
</dbReference>
<dbReference type="SUPFAM" id="SSF88723">
    <property type="entry name" value="PIN domain-like"/>
    <property type="match status" value="1"/>
</dbReference>
<dbReference type="InterPro" id="IPR002421">
    <property type="entry name" value="5-3_exonuclease"/>
</dbReference>
<feature type="domain" description="5'-3' exonuclease" evidence="3">
    <location>
        <begin position="3"/>
        <end position="183"/>
    </location>
</feature>
<dbReference type="EMBL" id="UINC01165310">
    <property type="protein sequence ID" value="SVD66631.1"/>
    <property type="molecule type" value="Genomic_DNA"/>
</dbReference>
<evidence type="ECO:0000256" key="1">
    <source>
        <dbReference type="ARBA" id="ARBA00022722"/>
    </source>
</evidence>
<dbReference type="Pfam" id="PF02739">
    <property type="entry name" value="5_3_exonuc_N"/>
    <property type="match status" value="1"/>
</dbReference>
<evidence type="ECO:0000256" key="2">
    <source>
        <dbReference type="ARBA" id="ARBA00022801"/>
    </source>
</evidence>
<dbReference type="SMART" id="SM00475">
    <property type="entry name" value="53EXOc"/>
    <property type="match status" value="1"/>
</dbReference>
<feature type="non-terminal residue" evidence="4">
    <location>
        <position position="183"/>
    </location>
</feature>
<dbReference type="AlphaFoldDB" id="A0A382X8J9"/>
<protein>
    <recommendedName>
        <fullName evidence="3">5'-3' exonuclease domain-containing protein</fullName>
    </recommendedName>
</protein>
<proteinExistence type="predicted"/>
<gene>
    <name evidence="4" type="ORF">METZ01_LOCUS419485</name>
</gene>
<evidence type="ECO:0000313" key="4">
    <source>
        <dbReference type="EMBL" id="SVD66631.1"/>
    </source>
</evidence>
<dbReference type="GO" id="GO:0033567">
    <property type="term" value="P:DNA replication, Okazaki fragment processing"/>
    <property type="evidence" value="ECO:0007669"/>
    <property type="project" value="InterPro"/>
</dbReference>
<dbReference type="PANTHER" id="PTHR42646:SF2">
    <property type="entry name" value="5'-3' EXONUCLEASE FAMILY PROTEIN"/>
    <property type="match status" value="1"/>
</dbReference>
<dbReference type="CDD" id="cd09859">
    <property type="entry name" value="PIN_53EXO"/>
    <property type="match status" value="1"/>
</dbReference>
<accession>A0A382X8J9</accession>
<dbReference type="Gene3D" id="3.40.50.1010">
    <property type="entry name" value="5'-nuclease"/>
    <property type="match status" value="1"/>
</dbReference>
<dbReference type="GO" id="GO:0008409">
    <property type="term" value="F:5'-3' exonuclease activity"/>
    <property type="evidence" value="ECO:0007669"/>
    <property type="project" value="InterPro"/>
</dbReference>
<dbReference type="InterPro" id="IPR029060">
    <property type="entry name" value="PIN-like_dom_sf"/>
</dbReference>
<sequence>MLMPILLIDGLNLIRRVHAGVPEVAEDRDDAVLNACVASVRRALRKHQPSHVALVMEGAGPSWRSREYPDYKKDRPPMPDDLEAGLPGIKNALSEIGVHALFAPGFEADDVIASIAKRTGDAGFQVIILSTDKSFCQMVGPRVALVDHFNNLARDHEWIRERYGVAPEQIVDLMSLAGDPSLG</sequence>
<reference evidence="4" key="1">
    <citation type="submission" date="2018-05" db="EMBL/GenBank/DDBJ databases">
        <authorList>
            <person name="Lanie J.A."/>
            <person name="Ng W.-L."/>
            <person name="Kazmierczak K.M."/>
            <person name="Andrzejewski T.M."/>
            <person name="Davidsen T.M."/>
            <person name="Wayne K.J."/>
            <person name="Tettelin H."/>
            <person name="Glass J.I."/>
            <person name="Rusch D."/>
            <person name="Podicherti R."/>
            <person name="Tsui H.-C.T."/>
            <person name="Winkler M.E."/>
        </authorList>
    </citation>
    <scope>NUCLEOTIDE SEQUENCE</scope>
</reference>
<evidence type="ECO:0000259" key="3">
    <source>
        <dbReference type="SMART" id="SM00475"/>
    </source>
</evidence>